<dbReference type="Proteomes" id="UP000789920">
    <property type="component" value="Unassembled WGS sequence"/>
</dbReference>
<comment type="caution">
    <text evidence="1">The sequence shown here is derived from an EMBL/GenBank/DDBJ whole genome shotgun (WGS) entry which is preliminary data.</text>
</comment>
<organism evidence="1 2">
    <name type="scientific">Racocetra persica</name>
    <dbReference type="NCBI Taxonomy" id="160502"/>
    <lineage>
        <taxon>Eukaryota</taxon>
        <taxon>Fungi</taxon>
        <taxon>Fungi incertae sedis</taxon>
        <taxon>Mucoromycota</taxon>
        <taxon>Glomeromycotina</taxon>
        <taxon>Glomeromycetes</taxon>
        <taxon>Diversisporales</taxon>
        <taxon>Gigasporaceae</taxon>
        <taxon>Racocetra</taxon>
    </lineage>
</organism>
<feature type="non-terminal residue" evidence="1">
    <location>
        <position position="101"/>
    </location>
</feature>
<protein>
    <submittedName>
        <fullName evidence="1">16583_t:CDS:1</fullName>
    </submittedName>
</protein>
<proteinExistence type="predicted"/>
<accession>A0ACA9RFF2</accession>
<feature type="non-terminal residue" evidence="1">
    <location>
        <position position="1"/>
    </location>
</feature>
<sequence length="101" mass="11815">KPIEDYVESNKYFFEEDNISYNNEYTIEELDKDINSCEKFTSETFSNSISSCDELSSDNLSISVENKFFEDIANKALDLDKLSLYFENTTIALMFSWIQKN</sequence>
<evidence type="ECO:0000313" key="2">
    <source>
        <dbReference type="Proteomes" id="UP000789920"/>
    </source>
</evidence>
<name>A0ACA9RFF2_9GLOM</name>
<keyword evidence="2" id="KW-1185">Reference proteome</keyword>
<dbReference type="EMBL" id="CAJVQC010051625">
    <property type="protein sequence ID" value="CAG8790598.1"/>
    <property type="molecule type" value="Genomic_DNA"/>
</dbReference>
<gene>
    <name evidence="1" type="ORF">RPERSI_LOCUS19078</name>
</gene>
<evidence type="ECO:0000313" key="1">
    <source>
        <dbReference type="EMBL" id="CAG8790598.1"/>
    </source>
</evidence>
<reference evidence="1" key="1">
    <citation type="submission" date="2021-06" db="EMBL/GenBank/DDBJ databases">
        <authorList>
            <person name="Kallberg Y."/>
            <person name="Tangrot J."/>
            <person name="Rosling A."/>
        </authorList>
    </citation>
    <scope>NUCLEOTIDE SEQUENCE</scope>
    <source>
        <strain evidence="1">MA461A</strain>
    </source>
</reference>